<proteinExistence type="predicted"/>
<comment type="caution">
    <text evidence="1">The sequence shown here is derived from an EMBL/GenBank/DDBJ whole genome shotgun (WGS) entry which is preliminary data.</text>
</comment>
<dbReference type="EMBL" id="BPLR01018155">
    <property type="protein sequence ID" value="GIY97400.1"/>
    <property type="molecule type" value="Genomic_DNA"/>
</dbReference>
<protein>
    <submittedName>
        <fullName evidence="1">Uncharacterized protein</fullName>
    </submittedName>
</protein>
<keyword evidence="2" id="KW-1185">Reference proteome</keyword>
<accession>A0AAV4XT98</accession>
<reference evidence="1 2" key="1">
    <citation type="submission" date="2021-06" db="EMBL/GenBank/DDBJ databases">
        <title>Caerostris extrusa draft genome.</title>
        <authorList>
            <person name="Kono N."/>
            <person name="Arakawa K."/>
        </authorList>
    </citation>
    <scope>NUCLEOTIDE SEQUENCE [LARGE SCALE GENOMIC DNA]</scope>
</reference>
<gene>
    <name evidence="1" type="ORF">CEXT_67391</name>
</gene>
<name>A0AAV4XT98_CAEEX</name>
<evidence type="ECO:0000313" key="2">
    <source>
        <dbReference type="Proteomes" id="UP001054945"/>
    </source>
</evidence>
<dbReference type="AlphaFoldDB" id="A0AAV4XT98"/>
<dbReference type="Proteomes" id="UP001054945">
    <property type="component" value="Unassembled WGS sequence"/>
</dbReference>
<sequence>MPWINKISAIPCDQKRKKKKPCIHFSPSYEPHIMSYDCHIQTSSLCSINLDIGLFHRLWDLHYEMDAVFMGYPPALYFIMWEMLTDKIGR</sequence>
<organism evidence="1 2">
    <name type="scientific">Caerostris extrusa</name>
    <name type="common">Bark spider</name>
    <name type="synonym">Caerostris bankana</name>
    <dbReference type="NCBI Taxonomy" id="172846"/>
    <lineage>
        <taxon>Eukaryota</taxon>
        <taxon>Metazoa</taxon>
        <taxon>Ecdysozoa</taxon>
        <taxon>Arthropoda</taxon>
        <taxon>Chelicerata</taxon>
        <taxon>Arachnida</taxon>
        <taxon>Araneae</taxon>
        <taxon>Araneomorphae</taxon>
        <taxon>Entelegynae</taxon>
        <taxon>Araneoidea</taxon>
        <taxon>Araneidae</taxon>
        <taxon>Caerostris</taxon>
    </lineage>
</organism>
<evidence type="ECO:0000313" key="1">
    <source>
        <dbReference type="EMBL" id="GIY97400.1"/>
    </source>
</evidence>